<dbReference type="RefSeq" id="WP_283757028.1">
    <property type="nucleotide sequence ID" value="NZ_JAQOSQ010000002.1"/>
</dbReference>
<gene>
    <name evidence="1" type="ORF">PMH09_04145</name>
</gene>
<proteinExistence type="predicted"/>
<dbReference type="EMBL" id="JAQOSQ010000002">
    <property type="protein sequence ID" value="MDJ1182376.1"/>
    <property type="molecule type" value="Genomic_DNA"/>
</dbReference>
<keyword evidence="2" id="KW-1185">Reference proteome</keyword>
<protein>
    <recommendedName>
        <fullName evidence="3">Restriction endonuclease</fullName>
    </recommendedName>
</protein>
<comment type="caution">
    <text evidence="1">The sequence shown here is derived from an EMBL/GenBank/DDBJ whole genome shotgun (WGS) entry which is preliminary data.</text>
</comment>
<accession>A0ABT7BV99</accession>
<organism evidence="1 2">
    <name type="scientific">Roseofilum casamattae BLCC-M143</name>
    <dbReference type="NCBI Taxonomy" id="3022442"/>
    <lineage>
        <taxon>Bacteria</taxon>
        <taxon>Bacillati</taxon>
        <taxon>Cyanobacteriota</taxon>
        <taxon>Cyanophyceae</taxon>
        <taxon>Desertifilales</taxon>
        <taxon>Desertifilaceae</taxon>
        <taxon>Roseofilum</taxon>
        <taxon>Roseofilum casamattae</taxon>
    </lineage>
</organism>
<sequence>MSYSSFKTLASVQSTFGLEIDESQNLFAQTKPRQPSDYLTYALAENVSLANAVNTEKARSELIIAPVLLEIRRSFQGQVGFFSGTEFSVEPEQGLHGYCDYILTASPEIYEIKAPIIAVVEAKNENIKGGLAQCLAEMVAARKFNAATNHIGLILGAVTTGTLWKFLTLNGGVAAIDMDEYYIKEVAKILGILATPLQQFISN</sequence>
<reference evidence="1 2" key="1">
    <citation type="submission" date="2023-01" db="EMBL/GenBank/DDBJ databases">
        <title>Novel diversity within Roseofilum (Cyanobacteria; Desertifilaceae) from marine benthic mats with descriptions of four novel species.</title>
        <authorList>
            <person name="Wang Y."/>
            <person name="Berthold D.E."/>
            <person name="Hu J."/>
            <person name="Lefler F.W."/>
            <person name="Laughinghouse H.D. IV."/>
        </authorList>
    </citation>
    <scope>NUCLEOTIDE SEQUENCE [LARGE SCALE GENOMIC DNA]</scope>
    <source>
        <strain evidence="1 2">BLCC-M143</strain>
    </source>
</reference>
<dbReference type="Proteomes" id="UP001232992">
    <property type="component" value="Unassembled WGS sequence"/>
</dbReference>
<evidence type="ECO:0008006" key="3">
    <source>
        <dbReference type="Google" id="ProtNLM"/>
    </source>
</evidence>
<name>A0ABT7BV99_9CYAN</name>
<evidence type="ECO:0000313" key="2">
    <source>
        <dbReference type="Proteomes" id="UP001232992"/>
    </source>
</evidence>
<evidence type="ECO:0000313" key="1">
    <source>
        <dbReference type="EMBL" id="MDJ1182376.1"/>
    </source>
</evidence>